<proteinExistence type="predicted"/>
<protein>
    <submittedName>
        <fullName evidence="1">Uncharacterized protein</fullName>
    </submittedName>
</protein>
<evidence type="ECO:0000313" key="2">
    <source>
        <dbReference type="Proteomes" id="UP000198802"/>
    </source>
</evidence>
<dbReference type="RefSeq" id="WP_091278067.1">
    <property type="nucleotide sequence ID" value="NZ_FAOZ01000010.1"/>
</dbReference>
<accession>A0A0S4QQ54</accession>
<reference evidence="2" key="1">
    <citation type="submission" date="2015-11" db="EMBL/GenBank/DDBJ databases">
        <authorList>
            <person name="Varghese N."/>
        </authorList>
    </citation>
    <scope>NUCLEOTIDE SEQUENCE [LARGE SCALE GENOMIC DNA]</scope>
    <source>
        <strain evidence="2">DSM 45899</strain>
    </source>
</reference>
<keyword evidence="2" id="KW-1185">Reference proteome</keyword>
<evidence type="ECO:0000313" key="1">
    <source>
        <dbReference type="EMBL" id="CUU57064.1"/>
    </source>
</evidence>
<sequence length="1282" mass="134971">MSTPIIGVLLPLRLETRFAEPDAPGAGWRLKVRVVPDAASLDRHNPLPLDSELDAVEALWQAVDGGVDALATEHGRAQWQAFAAQVGAARGAWLARSFPAEPAPGGGWRITRPAATSEPLTFARVAGLPKTLQLWLGRGGGAPVRIAELTVDRDRLALDPPDPETGQARWWTSFKEAEQVQLGTTIDLGPDRPDDIDVLYVVGLGEESPADLFAAHRDAGILGVAALGTATNSVDGAPTTDLARDPEVWRTLLTAPPPQPGAEAVSAALTGKDTALGPLPGGETDHRPVNQALVGSLWSVLWGHWVKDVWLDGKGLELGAWAYDHLAPEGPLPPIRIGDQPYGVLPVSAPSRWVTAPGDPAVEKHVLRVGLGARDVAATAAEAAGTIVGADTARLLDLIGRVPASRGYAWRWALPLELLYLLEWAYGDGVPWARLQKWWDETAVRATKIADRSPSRRYATLGEPQDLTLPLVVPTNLTDGRALDKLIEILLDVPPKELASPRILDEVFRPMPDSLLFRLLLHARLVDTAEVVRFTVEASGPALEPIEAPDSEPTRLARWASQFNDAMVGSDPASLLFRIGREALGALPGLDPAVVERVLRATLDTASHRIDPWLTGVVTRRLRELTAAVEPARFQLGAYGWVDAPRPRDPAAPPPPAEYLHAPSMEQALTAAVLRDRALSDAEPARWQMDVDSDRVRLVEELAEQVRLGSHLTEVLGRAVERAVAAQADVERLRAQFPIRVEHTGRRVCDGQAVLDRYVTNPADLGLTGAQIDALAPLAHAVDTYGDLLVAEAVHHVVSGRGAMAATAMEAAAGLAAPPTLEVLRTRRGGRIARTTVVAALPAAAGPPAPDAFTSPGVLAEPAVAAFLEAQTGAPGTDPWRWEALDTADQPLGPVTLADLGLTPVDTLSLSAVNLYELALAAVEGAARLEPAALPAQAAAQRLADILGSRPVLPEDLVTGGPAAPGTEAALASLQAGVQAELHGRYSAVHALADDLRTWLVAAAADPADHAAALVGAARWGITPLRADGAPTATLVARAAAALSERLAKAPSPAAAAALAPAALASALAELVSPEGRLPILSRLPLDQLPTALVPDVAGPAALDPYWLEVVSPVRAHLARFEAYQLSRHVWGLRPLAAWTNRPGDPWQREPLPDADAPPVDNHLLAAFGPAGALDPAAGPARPVALGLVDSFSEVIPATDHTTTVAFHVDAPASRAPQAVLIAVPPDVDVPLDTEALVDVLADTRRLVRARAAAPPDLDALAAGTPSVLLPAHQPTGISLTK</sequence>
<gene>
    <name evidence="1" type="ORF">Ga0074812_11079</name>
</gene>
<organism evidence="1 2">
    <name type="scientific">Parafrankia irregularis</name>
    <dbReference type="NCBI Taxonomy" id="795642"/>
    <lineage>
        <taxon>Bacteria</taxon>
        <taxon>Bacillati</taxon>
        <taxon>Actinomycetota</taxon>
        <taxon>Actinomycetes</taxon>
        <taxon>Frankiales</taxon>
        <taxon>Frankiaceae</taxon>
        <taxon>Parafrankia</taxon>
    </lineage>
</organism>
<dbReference type="EMBL" id="FAOZ01000010">
    <property type="protein sequence ID" value="CUU57064.1"/>
    <property type="molecule type" value="Genomic_DNA"/>
</dbReference>
<name>A0A0S4QQ54_9ACTN</name>
<dbReference type="Proteomes" id="UP000198802">
    <property type="component" value="Unassembled WGS sequence"/>
</dbReference>